<feature type="compositionally biased region" description="Low complexity" evidence="9">
    <location>
        <begin position="25"/>
        <end position="89"/>
    </location>
</feature>
<gene>
    <name evidence="11" type="ORF">MNEG_14107</name>
</gene>
<keyword evidence="11" id="KW-0808">Transferase</keyword>
<keyword evidence="10" id="KW-0472">Membrane</keyword>
<dbReference type="Pfam" id="PF01148">
    <property type="entry name" value="CTP_transf_1"/>
    <property type="match status" value="1"/>
</dbReference>
<keyword evidence="5" id="KW-0444">Lipid biosynthesis</keyword>
<comment type="pathway">
    <text evidence="2">Phospholipid metabolism; CDP-diacylglycerol biosynthesis; CDP-diacylglycerol from sn-glycerol 3-phosphate: step 3/3.</text>
</comment>
<evidence type="ECO:0000256" key="7">
    <source>
        <dbReference type="ARBA" id="ARBA00023209"/>
    </source>
</evidence>
<feature type="transmembrane region" description="Helical" evidence="10">
    <location>
        <begin position="211"/>
        <end position="228"/>
    </location>
</feature>
<dbReference type="GO" id="GO:0008654">
    <property type="term" value="P:phospholipid biosynthetic process"/>
    <property type="evidence" value="ECO:0007669"/>
    <property type="project" value="UniProtKB-KW"/>
</dbReference>
<reference evidence="11 12" key="1">
    <citation type="journal article" date="2013" name="BMC Genomics">
        <title>Reconstruction of the lipid metabolism for the microalga Monoraphidium neglectum from its genome sequence reveals characteristics suitable for biofuel production.</title>
        <authorList>
            <person name="Bogen C."/>
            <person name="Al-Dilaimi A."/>
            <person name="Albersmeier A."/>
            <person name="Wichmann J."/>
            <person name="Grundmann M."/>
            <person name="Rupp O."/>
            <person name="Lauersen K.J."/>
            <person name="Blifernez-Klassen O."/>
            <person name="Kalinowski J."/>
            <person name="Goesmann A."/>
            <person name="Mussgnug J.H."/>
            <person name="Kruse O."/>
        </authorList>
    </citation>
    <scope>NUCLEOTIDE SEQUENCE [LARGE SCALE GENOMIC DNA]</scope>
    <source>
        <strain evidence="11 12">SAG 48.87</strain>
    </source>
</reference>
<accession>A0A0D2LWD0</accession>
<evidence type="ECO:0000313" key="12">
    <source>
        <dbReference type="Proteomes" id="UP000054498"/>
    </source>
</evidence>
<evidence type="ECO:0000256" key="9">
    <source>
        <dbReference type="SAM" id="MobiDB-lite"/>
    </source>
</evidence>
<evidence type="ECO:0000256" key="10">
    <source>
        <dbReference type="SAM" id="Phobius"/>
    </source>
</evidence>
<evidence type="ECO:0000313" key="11">
    <source>
        <dbReference type="EMBL" id="KIY93856.1"/>
    </source>
</evidence>
<proteinExistence type="predicted"/>
<evidence type="ECO:0000256" key="8">
    <source>
        <dbReference type="ARBA" id="ARBA00023264"/>
    </source>
</evidence>
<feature type="transmembrane region" description="Helical" evidence="10">
    <location>
        <begin position="107"/>
        <end position="136"/>
    </location>
</feature>
<evidence type="ECO:0000256" key="2">
    <source>
        <dbReference type="ARBA" id="ARBA00005119"/>
    </source>
</evidence>
<name>A0A0D2LWD0_9CHLO</name>
<dbReference type="GeneID" id="25731636"/>
<dbReference type="KEGG" id="mng:MNEG_14107"/>
<keyword evidence="10" id="KW-1133">Transmembrane helix</keyword>
<evidence type="ECO:0000256" key="3">
    <source>
        <dbReference type="ARBA" id="ARBA00005189"/>
    </source>
</evidence>
<feature type="transmembrane region" description="Helical" evidence="10">
    <location>
        <begin position="319"/>
        <end position="339"/>
    </location>
</feature>
<dbReference type="PANTHER" id="PTHR47101">
    <property type="entry name" value="PHOSPHATIDATE CYTIDYLYLTRANSFERASE 5, CHLOROPLASTIC"/>
    <property type="match status" value="1"/>
</dbReference>
<dbReference type="STRING" id="145388.A0A0D2LWD0"/>
<organism evidence="11 12">
    <name type="scientific">Monoraphidium neglectum</name>
    <dbReference type="NCBI Taxonomy" id="145388"/>
    <lineage>
        <taxon>Eukaryota</taxon>
        <taxon>Viridiplantae</taxon>
        <taxon>Chlorophyta</taxon>
        <taxon>core chlorophytes</taxon>
        <taxon>Chlorophyceae</taxon>
        <taxon>CS clade</taxon>
        <taxon>Sphaeropleales</taxon>
        <taxon>Selenastraceae</taxon>
        <taxon>Monoraphidium</taxon>
    </lineage>
</organism>
<keyword evidence="10" id="KW-0812">Transmembrane</keyword>
<protein>
    <recommendedName>
        <fullName evidence="4">phosphatidate cytidylyltransferase</fullName>
        <ecNumber evidence="4">2.7.7.41</ecNumber>
    </recommendedName>
</protein>
<dbReference type="OrthoDB" id="10260889at2759"/>
<evidence type="ECO:0000256" key="4">
    <source>
        <dbReference type="ARBA" id="ARBA00012487"/>
    </source>
</evidence>
<dbReference type="GO" id="GO:0004605">
    <property type="term" value="F:phosphatidate cytidylyltransferase activity"/>
    <property type="evidence" value="ECO:0007669"/>
    <property type="project" value="UniProtKB-EC"/>
</dbReference>
<keyword evidence="7" id="KW-0594">Phospholipid biosynthesis</keyword>
<feature type="transmembrane region" description="Helical" evidence="10">
    <location>
        <begin position="182"/>
        <end position="199"/>
    </location>
</feature>
<dbReference type="AlphaFoldDB" id="A0A0D2LWD0"/>
<keyword evidence="8" id="KW-1208">Phospholipid metabolism</keyword>
<dbReference type="Proteomes" id="UP000054498">
    <property type="component" value="Unassembled WGS sequence"/>
</dbReference>
<feature type="compositionally biased region" description="Low complexity" evidence="9">
    <location>
        <begin position="1"/>
        <end position="15"/>
    </location>
</feature>
<keyword evidence="7" id="KW-0443">Lipid metabolism</keyword>
<comment type="catalytic activity">
    <reaction evidence="1">
        <text>a 1,2-diacyl-sn-glycero-3-phosphate + CTP + H(+) = a CDP-1,2-diacyl-sn-glycerol + diphosphate</text>
        <dbReference type="Rhea" id="RHEA:16229"/>
        <dbReference type="ChEBI" id="CHEBI:15378"/>
        <dbReference type="ChEBI" id="CHEBI:33019"/>
        <dbReference type="ChEBI" id="CHEBI:37563"/>
        <dbReference type="ChEBI" id="CHEBI:58332"/>
        <dbReference type="ChEBI" id="CHEBI:58608"/>
        <dbReference type="EC" id="2.7.7.41"/>
    </reaction>
</comment>
<feature type="transmembrane region" description="Helical" evidence="10">
    <location>
        <begin position="248"/>
        <end position="274"/>
    </location>
</feature>
<keyword evidence="6 11" id="KW-0548">Nucleotidyltransferase</keyword>
<keyword evidence="12" id="KW-1185">Reference proteome</keyword>
<dbReference type="RefSeq" id="XP_013892876.1">
    <property type="nucleotide sequence ID" value="XM_014037422.1"/>
</dbReference>
<evidence type="ECO:0000256" key="5">
    <source>
        <dbReference type="ARBA" id="ARBA00022516"/>
    </source>
</evidence>
<evidence type="ECO:0000256" key="1">
    <source>
        <dbReference type="ARBA" id="ARBA00001698"/>
    </source>
</evidence>
<feature type="region of interest" description="Disordered" evidence="9">
    <location>
        <begin position="1"/>
        <end position="96"/>
    </location>
</feature>
<dbReference type="EMBL" id="KK104477">
    <property type="protein sequence ID" value="KIY93856.1"/>
    <property type="molecule type" value="Genomic_DNA"/>
</dbReference>
<dbReference type="PANTHER" id="PTHR47101:SF1">
    <property type="entry name" value="PHOSPHATIDATE CYTIDYLYLTRANSFERASE 4, CHLOROPLASTIC"/>
    <property type="match status" value="1"/>
</dbReference>
<evidence type="ECO:0000256" key="6">
    <source>
        <dbReference type="ARBA" id="ARBA00022695"/>
    </source>
</evidence>
<sequence length="355" mass="35304">MKFAGVNQAGVQAAQAGGGAGDNGDTGSSVVPAAAAEAAVATSSSDAAPSTAQQHAAPPTAAPLAAADASAAADAPAAAAPSRSPSASPEPGQRGGSNFAKRVVSGVLLGAAAAVIIAYGRLPFLATTLFVVYHATREYFGFLTSKGISQGMTPPPPFVSAVTTVLCLSIAALTHVTGIKSGTAMCVAAFLLLAVNVIANRKPTFSQLTSSVFGLFYCGYLPCFWVKLRNLAVAAPEVHIPAVAQLLPPLSVGLVATLTTVACIIAADTGAYFVGKNLGRTKLTDISPKKTVEGALGGMASAVAAALALRAVFGWPGGAAAAAGYGVLMFVSSIFGDLIESIMKREAGLKVGVVS</sequence>
<comment type="pathway">
    <text evidence="3">Lipid metabolism.</text>
</comment>
<dbReference type="EC" id="2.7.7.41" evidence="4"/>
<feature type="transmembrane region" description="Helical" evidence="10">
    <location>
        <begin position="295"/>
        <end position="313"/>
    </location>
</feature>